<dbReference type="GO" id="GO:0038023">
    <property type="term" value="F:signaling receptor activity"/>
    <property type="evidence" value="ECO:0007669"/>
    <property type="project" value="TreeGrafter"/>
</dbReference>
<feature type="chain" id="PRO_5042243114" description="TIR domain-containing protein" evidence="13">
    <location>
        <begin position="21"/>
        <end position="1285"/>
    </location>
</feature>
<evidence type="ECO:0000313" key="16">
    <source>
        <dbReference type="Proteomes" id="UP001283361"/>
    </source>
</evidence>
<comment type="similarity">
    <text evidence="2">Belongs to the Toll-like receptor family.</text>
</comment>
<dbReference type="PROSITE" id="PS51450">
    <property type="entry name" value="LRR"/>
    <property type="match status" value="5"/>
</dbReference>
<dbReference type="GO" id="GO:0007165">
    <property type="term" value="P:signal transduction"/>
    <property type="evidence" value="ECO:0007669"/>
    <property type="project" value="InterPro"/>
</dbReference>
<evidence type="ECO:0000256" key="1">
    <source>
        <dbReference type="ARBA" id="ARBA00004167"/>
    </source>
</evidence>
<accession>A0AAE0YQF3</accession>
<dbReference type="InterPro" id="IPR035897">
    <property type="entry name" value="Toll_tir_struct_dom_sf"/>
</dbReference>
<feature type="region of interest" description="Disordered" evidence="11">
    <location>
        <begin position="192"/>
        <end position="233"/>
    </location>
</feature>
<dbReference type="SUPFAM" id="SSF52200">
    <property type="entry name" value="Toll/Interleukin receptor TIR domain"/>
    <property type="match status" value="1"/>
</dbReference>
<keyword evidence="16" id="KW-1185">Reference proteome</keyword>
<protein>
    <recommendedName>
        <fullName evidence="14">TIR domain-containing protein</fullName>
    </recommendedName>
</protein>
<keyword evidence="3" id="KW-0433">Leucine-rich repeat</keyword>
<dbReference type="SMART" id="SM00364">
    <property type="entry name" value="LRR_BAC"/>
    <property type="match status" value="5"/>
</dbReference>
<dbReference type="SUPFAM" id="SSF52047">
    <property type="entry name" value="RNI-like"/>
    <property type="match status" value="1"/>
</dbReference>
<evidence type="ECO:0000259" key="14">
    <source>
        <dbReference type="PROSITE" id="PS50104"/>
    </source>
</evidence>
<dbReference type="FunFam" id="3.80.10.10:FF:000082">
    <property type="entry name" value="Leucine-rich repeat-containing 24"/>
    <property type="match status" value="1"/>
</dbReference>
<keyword evidence="9" id="KW-0675">Receptor</keyword>
<dbReference type="Pfam" id="PF13855">
    <property type="entry name" value="LRR_8"/>
    <property type="match status" value="4"/>
</dbReference>
<dbReference type="FunFam" id="3.40.50.10140:FF:000021">
    <property type="entry name" value="Toll receptor 13"/>
    <property type="match status" value="1"/>
</dbReference>
<proteinExistence type="inferred from homology"/>
<dbReference type="InterPro" id="IPR000157">
    <property type="entry name" value="TIR_dom"/>
</dbReference>
<dbReference type="Gene3D" id="3.40.50.10140">
    <property type="entry name" value="Toll/interleukin-1 receptor homology (TIR) domain"/>
    <property type="match status" value="1"/>
</dbReference>
<keyword evidence="6" id="KW-0677">Repeat</keyword>
<name>A0AAE0YQF3_9GAST</name>
<evidence type="ECO:0000256" key="10">
    <source>
        <dbReference type="ARBA" id="ARBA00023180"/>
    </source>
</evidence>
<evidence type="ECO:0000256" key="3">
    <source>
        <dbReference type="ARBA" id="ARBA00022614"/>
    </source>
</evidence>
<keyword evidence="4 12" id="KW-0812">Transmembrane</keyword>
<dbReference type="PROSITE" id="PS50104">
    <property type="entry name" value="TIR"/>
    <property type="match status" value="1"/>
</dbReference>
<keyword evidence="7 12" id="KW-1133">Transmembrane helix</keyword>
<dbReference type="SUPFAM" id="SSF52058">
    <property type="entry name" value="L domain-like"/>
    <property type="match status" value="2"/>
</dbReference>
<feature type="signal peptide" evidence="13">
    <location>
        <begin position="1"/>
        <end position="20"/>
    </location>
</feature>
<gene>
    <name evidence="15" type="ORF">RRG08_024127</name>
</gene>
<evidence type="ECO:0000313" key="15">
    <source>
        <dbReference type="EMBL" id="KAK3754049.1"/>
    </source>
</evidence>
<evidence type="ECO:0000256" key="11">
    <source>
        <dbReference type="SAM" id="MobiDB-lite"/>
    </source>
</evidence>
<evidence type="ECO:0000256" key="9">
    <source>
        <dbReference type="ARBA" id="ARBA00023170"/>
    </source>
</evidence>
<dbReference type="PANTHER" id="PTHR24365:SF541">
    <property type="entry name" value="PROTEIN TOLL-RELATED"/>
    <property type="match status" value="1"/>
</dbReference>
<keyword evidence="10" id="KW-0325">Glycoprotein</keyword>
<organism evidence="15 16">
    <name type="scientific">Elysia crispata</name>
    <name type="common">lettuce slug</name>
    <dbReference type="NCBI Taxonomy" id="231223"/>
    <lineage>
        <taxon>Eukaryota</taxon>
        <taxon>Metazoa</taxon>
        <taxon>Spiralia</taxon>
        <taxon>Lophotrochozoa</taxon>
        <taxon>Mollusca</taxon>
        <taxon>Gastropoda</taxon>
        <taxon>Heterobranchia</taxon>
        <taxon>Euthyneura</taxon>
        <taxon>Panpulmonata</taxon>
        <taxon>Sacoglossa</taxon>
        <taxon>Placobranchoidea</taxon>
        <taxon>Plakobranchidae</taxon>
        <taxon>Elysia</taxon>
    </lineage>
</organism>
<evidence type="ECO:0000256" key="8">
    <source>
        <dbReference type="ARBA" id="ARBA00023136"/>
    </source>
</evidence>
<sequence>MAHLVALVSLLWILAHQVAADEARFVQSVCDRCSCRAPNQESAEIDSVSCSLIAIKPEDTAFLSQQHQPTLRIRSLSLTCNDARLASVISSETIGALATLEELRVENCDLSSGLTSLSFQGMTKLKTLSIVNCVLPQDPKEMEATSYLASILSLESLSLIGCKLSSVPALPRWRHLRYLNISNNNLHSLDLRQGSLSSGDGRGGPEQFSMRPAESVSSGLSSDEKEGDDGLTSGLTVLDASHNPMTSLPTSAIVLSPRLERLVLQGVSLTDFSLPDNFRLPELRILDVKDSRLAAFKFPRLCACVKLEELYLGGSGAPVVFEGLSCLRNLTRLTLVKLGLNSSLWEQLQSLQLYRLLLSENGITSVDTRRLPKLRTLDLGGNQIAHINASSSFANLPELRFLNISFNLISDLPVDCFHGTADLGYLDASNNKLTQVKSRTFSGLTNLFYLSLAQNDISSMGFTVFNDSVSMKWLFLQYNRIQSLPRLNNMKNLLWLNVSYNQIKMIEPRDLIGFRKLTVLHANNNLVQRIKSDIFSKTPSLLQVWLNDNRIDFVGNLGDHAHLRDLRLQNNKISDFLTGSPFLRLKALQLLSLDNNEITRIRRYTIPPSIRFLFLSSNSISWIEPHSFANLPRLEFVYLENNKKILTLPLTAINNFRSNSPKPQFHVRFNQWLCDCNMAYLKLLFERRQDFILFLKFYPFFHGLELTACDLVYGNTTYSKFKDVPLSQFACEYAEPYCALGCSCCDTSRMHADPKCTCQLTCPVGCSCYVAGAAMLKTYYHIRCGAKNLDSVPERIPTKAVNLFLDGNNISSISNNDFYHLGELERLYLNSSHLEILHNETFLNCTLLQYLHLDHNLLTVVHSDMFKGLSRLSHLYLHHNKIRVVYSRLFDHLTSVRVVTLQQNRLVRVGSSLDGVPRSLSTLTLAENPWSCDCEESKHLYDLLHFNFKVIVDRDYVCCFISDNTLMVEMQINDVDAFPSMLIVPNMLYENTMMSETSTTNRVVSQPADTGQRNFSNHACQPVLTLDFSTRCRDQNYTAGNLGKSLQGTPAAIVVLLCMTVFLSIAAILVVFTIFKRKELQALAYVKLGIRVFDKKIQIDEQDKGTKAFDAFISYSSKDDEFVACTLVPALEDPKKGYRVCVHYRDFPVGSTITDTICKAIESSSRTILLLSQNFLKSEWCRFEFQTAHRHILREGSHRLIIVLYGHVPGEMLDPDLKVHLKSRSYLKFEDPYFWEKLYFSLPDIRQRNMDQGREIEGREERKEEDIQAMAAVRAMKILAGKPND</sequence>
<evidence type="ECO:0000256" key="7">
    <source>
        <dbReference type="ARBA" id="ARBA00022989"/>
    </source>
</evidence>
<keyword evidence="8 12" id="KW-0472">Membrane</keyword>
<dbReference type="EMBL" id="JAWDGP010005686">
    <property type="protein sequence ID" value="KAK3754049.1"/>
    <property type="molecule type" value="Genomic_DNA"/>
</dbReference>
<dbReference type="PANTHER" id="PTHR24365">
    <property type="entry name" value="TOLL-LIKE RECEPTOR"/>
    <property type="match status" value="1"/>
</dbReference>
<evidence type="ECO:0000256" key="4">
    <source>
        <dbReference type="ARBA" id="ARBA00022692"/>
    </source>
</evidence>
<evidence type="ECO:0000256" key="5">
    <source>
        <dbReference type="ARBA" id="ARBA00022729"/>
    </source>
</evidence>
<evidence type="ECO:0000256" key="2">
    <source>
        <dbReference type="ARBA" id="ARBA00009634"/>
    </source>
</evidence>
<dbReference type="InterPro" id="IPR003591">
    <property type="entry name" value="Leu-rich_rpt_typical-subtyp"/>
</dbReference>
<comment type="subcellular location">
    <subcellularLocation>
        <location evidence="1">Membrane</location>
        <topology evidence="1">Single-pass membrane protein</topology>
    </subcellularLocation>
</comment>
<dbReference type="InterPro" id="IPR032675">
    <property type="entry name" value="LRR_dom_sf"/>
</dbReference>
<evidence type="ECO:0000256" key="13">
    <source>
        <dbReference type="SAM" id="SignalP"/>
    </source>
</evidence>
<dbReference type="GO" id="GO:0005886">
    <property type="term" value="C:plasma membrane"/>
    <property type="evidence" value="ECO:0007669"/>
    <property type="project" value="TreeGrafter"/>
</dbReference>
<dbReference type="SMART" id="SM00369">
    <property type="entry name" value="LRR_TYP"/>
    <property type="match status" value="16"/>
</dbReference>
<feature type="domain" description="TIR" evidence="14">
    <location>
        <begin position="1107"/>
        <end position="1242"/>
    </location>
</feature>
<dbReference type="SMART" id="SM00255">
    <property type="entry name" value="TIR"/>
    <property type="match status" value="1"/>
</dbReference>
<comment type="caution">
    <text evidence="15">The sequence shown here is derived from an EMBL/GenBank/DDBJ whole genome shotgun (WGS) entry which is preliminary data.</text>
</comment>
<feature type="transmembrane region" description="Helical" evidence="12">
    <location>
        <begin position="1051"/>
        <end position="1075"/>
    </location>
</feature>
<keyword evidence="5 13" id="KW-0732">Signal</keyword>
<dbReference type="Proteomes" id="UP001283361">
    <property type="component" value="Unassembled WGS sequence"/>
</dbReference>
<dbReference type="Gene3D" id="3.80.10.10">
    <property type="entry name" value="Ribonuclease Inhibitor"/>
    <property type="match status" value="6"/>
</dbReference>
<dbReference type="InterPro" id="IPR001611">
    <property type="entry name" value="Leu-rich_rpt"/>
</dbReference>
<evidence type="ECO:0000256" key="6">
    <source>
        <dbReference type="ARBA" id="ARBA00022737"/>
    </source>
</evidence>
<evidence type="ECO:0000256" key="12">
    <source>
        <dbReference type="SAM" id="Phobius"/>
    </source>
</evidence>
<dbReference type="Pfam" id="PF13676">
    <property type="entry name" value="TIR_2"/>
    <property type="match status" value="1"/>
</dbReference>
<reference evidence="15" key="1">
    <citation type="journal article" date="2023" name="G3 (Bethesda)">
        <title>A reference genome for the long-term kleptoplast-retaining sea slug Elysia crispata morphotype clarki.</title>
        <authorList>
            <person name="Eastman K.E."/>
            <person name="Pendleton A.L."/>
            <person name="Shaikh M.A."/>
            <person name="Suttiyut T."/>
            <person name="Ogas R."/>
            <person name="Tomko P."/>
            <person name="Gavelis G."/>
            <person name="Widhalm J.R."/>
            <person name="Wisecaver J.H."/>
        </authorList>
    </citation>
    <scope>NUCLEOTIDE SEQUENCE</scope>
    <source>
        <strain evidence="15">ECLA1</strain>
    </source>
</reference>